<evidence type="ECO:0000313" key="1">
    <source>
        <dbReference type="EMBL" id="TWT79656.1"/>
    </source>
</evidence>
<accession>A0A5C5YYA5</accession>
<protein>
    <submittedName>
        <fullName evidence="1">Uncharacterized protein</fullName>
    </submittedName>
</protein>
<organism evidence="1 2">
    <name type="scientific">Novipirellula herctigrandis</name>
    <dbReference type="NCBI Taxonomy" id="2527986"/>
    <lineage>
        <taxon>Bacteria</taxon>
        <taxon>Pseudomonadati</taxon>
        <taxon>Planctomycetota</taxon>
        <taxon>Planctomycetia</taxon>
        <taxon>Pirellulales</taxon>
        <taxon>Pirellulaceae</taxon>
        <taxon>Novipirellula</taxon>
    </lineage>
</organism>
<sequence length="138" mass="15514">MRAAVIIAMLCTFGCSEPEAPEPKFDVSGEVRIGRRQGVPETTLSNLIVLRDARVAHPLVCSSGGEYPGGEELIFENVETKEIVHAVFPEGNPMLNRQQGNFVLHGRFECIQNWDRFSLMQPPKDYQFFVVSSWELDS</sequence>
<dbReference type="Proteomes" id="UP000315010">
    <property type="component" value="Unassembled WGS sequence"/>
</dbReference>
<evidence type="ECO:0000313" key="2">
    <source>
        <dbReference type="Proteomes" id="UP000315010"/>
    </source>
</evidence>
<gene>
    <name evidence="1" type="ORF">CA13_10620</name>
</gene>
<dbReference type="AlphaFoldDB" id="A0A5C5YYA5"/>
<comment type="caution">
    <text evidence="1">The sequence shown here is derived from an EMBL/GenBank/DDBJ whole genome shotgun (WGS) entry which is preliminary data.</text>
</comment>
<name>A0A5C5YYA5_9BACT</name>
<keyword evidence="2" id="KW-1185">Reference proteome</keyword>
<proteinExistence type="predicted"/>
<reference evidence="1 2" key="1">
    <citation type="submission" date="2019-02" db="EMBL/GenBank/DDBJ databases">
        <title>Deep-cultivation of Planctomycetes and their phenomic and genomic characterization uncovers novel biology.</title>
        <authorList>
            <person name="Wiegand S."/>
            <person name="Jogler M."/>
            <person name="Boedeker C."/>
            <person name="Pinto D."/>
            <person name="Vollmers J."/>
            <person name="Rivas-Marin E."/>
            <person name="Kohn T."/>
            <person name="Peeters S.H."/>
            <person name="Heuer A."/>
            <person name="Rast P."/>
            <person name="Oberbeckmann S."/>
            <person name="Bunk B."/>
            <person name="Jeske O."/>
            <person name="Meyerdierks A."/>
            <person name="Storesund J.E."/>
            <person name="Kallscheuer N."/>
            <person name="Luecker S."/>
            <person name="Lage O.M."/>
            <person name="Pohl T."/>
            <person name="Merkel B.J."/>
            <person name="Hornburger P."/>
            <person name="Mueller R.-W."/>
            <person name="Bruemmer F."/>
            <person name="Labrenz M."/>
            <person name="Spormann A.M."/>
            <person name="Op Den Camp H."/>
            <person name="Overmann J."/>
            <person name="Amann R."/>
            <person name="Jetten M.S.M."/>
            <person name="Mascher T."/>
            <person name="Medema M.H."/>
            <person name="Devos D.P."/>
            <person name="Kaster A.-K."/>
            <person name="Ovreas L."/>
            <person name="Rohde M."/>
            <person name="Galperin M.Y."/>
            <person name="Jogler C."/>
        </authorList>
    </citation>
    <scope>NUCLEOTIDE SEQUENCE [LARGE SCALE GENOMIC DNA]</scope>
    <source>
        <strain evidence="1 2">CA13</strain>
    </source>
</reference>
<dbReference type="EMBL" id="SJPJ01000001">
    <property type="protein sequence ID" value="TWT79656.1"/>
    <property type="molecule type" value="Genomic_DNA"/>
</dbReference>
<dbReference type="RefSeq" id="WP_146394823.1">
    <property type="nucleotide sequence ID" value="NZ_SJPJ01000001.1"/>
</dbReference>